<evidence type="ECO:0000256" key="10">
    <source>
        <dbReference type="ARBA" id="ARBA00022989"/>
    </source>
</evidence>
<comment type="caution">
    <text evidence="19">The sequence shown here is derived from an EMBL/GenBank/DDBJ whole genome shotgun (WGS) entry which is preliminary data.</text>
</comment>
<evidence type="ECO:0000256" key="18">
    <source>
        <dbReference type="SAM" id="Phobius"/>
    </source>
</evidence>
<evidence type="ECO:0000256" key="4">
    <source>
        <dbReference type="ARBA" id="ARBA00022475"/>
    </source>
</evidence>
<dbReference type="FunFam" id="2.60.40.1660:FF:000004">
    <property type="entry name" value="sodium/potassium-transporting ATPase subunit beta-2"/>
    <property type="match status" value="1"/>
</dbReference>
<evidence type="ECO:0000256" key="5">
    <source>
        <dbReference type="ARBA" id="ARBA00022538"/>
    </source>
</evidence>
<dbReference type="GO" id="GO:0030007">
    <property type="term" value="P:intracellular potassium ion homeostasis"/>
    <property type="evidence" value="ECO:0007669"/>
    <property type="project" value="TreeGrafter"/>
</dbReference>
<dbReference type="AlphaFoldDB" id="A0AAV6U838"/>
<evidence type="ECO:0000256" key="9">
    <source>
        <dbReference type="ARBA" id="ARBA00022968"/>
    </source>
</evidence>
<dbReference type="PANTHER" id="PTHR11523:SF28">
    <property type="entry name" value="NA_K-ATPASE BETA SUBUNIT ISOFORM 4-RELATED"/>
    <property type="match status" value="1"/>
</dbReference>
<evidence type="ECO:0000256" key="2">
    <source>
        <dbReference type="ARBA" id="ARBA00005876"/>
    </source>
</evidence>
<feature type="transmembrane region" description="Helical" evidence="18">
    <location>
        <begin position="45"/>
        <end position="66"/>
    </location>
</feature>
<keyword evidence="14" id="KW-1015">Disulfide bond</keyword>
<organism evidence="19 20">
    <name type="scientific">Oedothorax gibbosus</name>
    <dbReference type="NCBI Taxonomy" id="931172"/>
    <lineage>
        <taxon>Eukaryota</taxon>
        <taxon>Metazoa</taxon>
        <taxon>Ecdysozoa</taxon>
        <taxon>Arthropoda</taxon>
        <taxon>Chelicerata</taxon>
        <taxon>Arachnida</taxon>
        <taxon>Araneae</taxon>
        <taxon>Araneomorphae</taxon>
        <taxon>Entelegynae</taxon>
        <taxon>Araneoidea</taxon>
        <taxon>Linyphiidae</taxon>
        <taxon>Erigoninae</taxon>
        <taxon>Oedothorax</taxon>
    </lineage>
</organism>
<dbReference type="Gene3D" id="2.60.40.1660">
    <property type="entry name" value="Na, k-atpase alpha subunit"/>
    <property type="match status" value="1"/>
</dbReference>
<comment type="function">
    <text evidence="17">This is the non-catalytic component of the active enzyme, which catalyzes the hydrolysis of ATP coupled with the exchange of Na(+) and K(+) ions across the plasma membrane. The beta subunit regulates, through assembly of alpha/beta heterodimers, the number of sodium pumps transported to the plasma membrane.</text>
</comment>
<keyword evidence="15" id="KW-0325">Glycoprotein</keyword>
<evidence type="ECO:0000256" key="7">
    <source>
        <dbReference type="ARBA" id="ARBA00022692"/>
    </source>
</evidence>
<keyword evidence="6" id="KW-0740">Sodium/potassium transport</keyword>
<keyword evidence="4" id="KW-1003">Cell membrane</keyword>
<evidence type="ECO:0000256" key="13">
    <source>
        <dbReference type="ARBA" id="ARBA00023136"/>
    </source>
</evidence>
<evidence type="ECO:0000256" key="1">
    <source>
        <dbReference type="ARBA" id="ARBA00004401"/>
    </source>
</evidence>
<comment type="similarity">
    <text evidence="2">Belongs to the X(+)/potassium ATPases subunit beta family.</text>
</comment>
<dbReference type="InterPro" id="IPR000402">
    <property type="entry name" value="Na/K_ATPase_sub_beta"/>
</dbReference>
<evidence type="ECO:0000256" key="8">
    <source>
        <dbReference type="ARBA" id="ARBA00022958"/>
    </source>
</evidence>
<evidence type="ECO:0000256" key="16">
    <source>
        <dbReference type="ARBA" id="ARBA00023201"/>
    </source>
</evidence>
<evidence type="ECO:0000256" key="3">
    <source>
        <dbReference type="ARBA" id="ARBA00022448"/>
    </source>
</evidence>
<dbReference type="Pfam" id="PF00287">
    <property type="entry name" value="Na_K-ATPase"/>
    <property type="match status" value="1"/>
</dbReference>
<dbReference type="PANTHER" id="PTHR11523">
    <property type="entry name" value="SODIUM/POTASSIUM-DEPENDENT ATPASE BETA SUBUNIT"/>
    <property type="match status" value="1"/>
</dbReference>
<keyword evidence="9" id="KW-0735">Signal-anchor</keyword>
<keyword evidence="3" id="KW-0813">Transport</keyword>
<gene>
    <name evidence="19" type="ORF">JTE90_027890</name>
</gene>
<name>A0AAV6U838_9ARAC</name>
<keyword evidence="20" id="KW-1185">Reference proteome</keyword>
<protein>
    <recommendedName>
        <fullName evidence="21">Sodium/potassium-transporting ATPase subunit beta</fullName>
    </recommendedName>
</protein>
<evidence type="ECO:0000313" key="20">
    <source>
        <dbReference type="Proteomes" id="UP000827092"/>
    </source>
</evidence>
<dbReference type="GO" id="GO:0036376">
    <property type="term" value="P:sodium ion export across plasma membrane"/>
    <property type="evidence" value="ECO:0007669"/>
    <property type="project" value="TreeGrafter"/>
</dbReference>
<evidence type="ECO:0000313" key="19">
    <source>
        <dbReference type="EMBL" id="KAG8180111.1"/>
    </source>
</evidence>
<dbReference type="GO" id="GO:0001671">
    <property type="term" value="F:ATPase activator activity"/>
    <property type="evidence" value="ECO:0007669"/>
    <property type="project" value="TreeGrafter"/>
</dbReference>
<comment type="subcellular location">
    <subcellularLocation>
        <location evidence="1">Cell membrane</location>
        <topology evidence="1">Single-pass type II membrane protein</topology>
    </subcellularLocation>
</comment>
<reference evidence="19 20" key="1">
    <citation type="journal article" date="2022" name="Nat. Ecol. Evol.">
        <title>A masculinizing supergene underlies an exaggerated male reproductive morph in a spider.</title>
        <authorList>
            <person name="Hendrickx F."/>
            <person name="De Corte Z."/>
            <person name="Sonet G."/>
            <person name="Van Belleghem S.M."/>
            <person name="Kostlbacher S."/>
            <person name="Vangestel C."/>
        </authorList>
    </citation>
    <scope>NUCLEOTIDE SEQUENCE [LARGE SCALE GENOMIC DNA]</scope>
    <source>
        <strain evidence="19">W744_W776</strain>
    </source>
</reference>
<dbReference type="Proteomes" id="UP000827092">
    <property type="component" value="Unassembled WGS sequence"/>
</dbReference>
<evidence type="ECO:0000256" key="15">
    <source>
        <dbReference type="ARBA" id="ARBA00023180"/>
    </source>
</evidence>
<evidence type="ECO:0000256" key="17">
    <source>
        <dbReference type="ARBA" id="ARBA00025540"/>
    </source>
</evidence>
<evidence type="ECO:0000256" key="14">
    <source>
        <dbReference type="ARBA" id="ARBA00023157"/>
    </source>
</evidence>
<accession>A0AAV6U838</accession>
<proteinExistence type="inferred from homology"/>
<dbReference type="InterPro" id="IPR038702">
    <property type="entry name" value="Na/K_ATPase_sub_beta_sf"/>
</dbReference>
<keyword evidence="16" id="KW-0739">Sodium transport</keyword>
<dbReference type="EMBL" id="JAFNEN010000586">
    <property type="protein sequence ID" value="KAG8180111.1"/>
    <property type="molecule type" value="Genomic_DNA"/>
</dbReference>
<keyword evidence="12" id="KW-0406">Ion transport</keyword>
<evidence type="ECO:0008006" key="21">
    <source>
        <dbReference type="Google" id="ProtNLM"/>
    </source>
</evidence>
<dbReference type="GO" id="GO:0005890">
    <property type="term" value="C:sodium:potassium-exchanging ATPase complex"/>
    <property type="evidence" value="ECO:0007669"/>
    <property type="project" value="InterPro"/>
</dbReference>
<keyword evidence="13 18" id="KW-0472">Membrane</keyword>
<keyword evidence="11" id="KW-0915">Sodium</keyword>
<sequence length="306" mass="35704">MEKMAKDGDMSRTKEEDVGFKQFLWNPSTKEFCGRSGSSWLKITVFYIIFYLLLAGFWSVMLLVFYQTLDYYTPKWQLDSSRIGSVPGLGYRPLPHPDNIDSTLIWFTHGSAGEWKYWTNSLDDYLKSYRGGRQFGEHVRSCDFDDHYNKEKHVCKFVLEDLGNYCTMQNFFGYDVGRPCVLLKMNRIYGWIPEPYLDNSSFPSTMPDHLRAVYDPNYVYITCAGENPADRENIGPVRYYPANGAIPKYYFPFTNLDGYLSPFVFIHFEKPVTGVLINIECKAWARNIKHNRKDRLGSVHFELLVD</sequence>
<dbReference type="GO" id="GO:0006883">
    <property type="term" value="P:intracellular sodium ion homeostasis"/>
    <property type="evidence" value="ECO:0007669"/>
    <property type="project" value="TreeGrafter"/>
</dbReference>
<evidence type="ECO:0000256" key="11">
    <source>
        <dbReference type="ARBA" id="ARBA00023053"/>
    </source>
</evidence>
<evidence type="ECO:0000256" key="6">
    <source>
        <dbReference type="ARBA" id="ARBA00022607"/>
    </source>
</evidence>
<keyword evidence="10 18" id="KW-1133">Transmembrane helix</keyword>
<keyword evidence="8" id="KW-0630">Potassium</keyword>
<keyword evidence="7 18" id="KW-0812">Transmembrane</keyword>
<dbReference type="GO" id="GO:1990573">
    <property type="term" value="P:potassium ion import across plasma membrane"/>
    <property type="evidence" value="ECO:0007669"/>
    <property type="project" value="TreeGrafter"/>
</dbReference>
<keyword evidence="5" id="KW-0633">Potassium transport</keyword>
<evidence type="ECO:0000256" key="12">
    <source>
        <dbReference type="ARBA" id="ARBA00023065"/>
    </source>
</evidence>